<keyword evidence="2" id="KW-1185">Reference proteome</keyword>
<dbReference type="STRING" id="1384056.N787_00935"/>
<dbReference type="PANTHER" id="PTHR38657:SF1">
    <property type="entry name" value="SLR1343 PROTEIN"/>
    <property type="match status" value="1"/>
</dbReference>
<sequence>MADSLRNLVLVLGDQLDAGSAVFDDFDPARDAVWMAEVAHEATQVWSTKPRIAIFLAAMRQFRDALRARGFTVHYRALDEHAHPDLESALADDLAALKPAKLLAVRPGEWRLAQSLPKACEAAGVRWIERPDRHFYCDDDDFADWAGKRKEYRLEFFYRWLRKREGVLMQDGEPVGGQWNFDHDNRGRFDKRGPGLLPAPRAFAPDATTRGVLAMVNERFAAHPGRLEGFDWPLTTAQAQAALDDFIAHRLPLFGRYQDAMWEGEPWLYHSRLSAAMNLKLLPPRAVVAAAEQAYRDGHAPIEAVEGFIRQVIGWREFVRGVYWQRMPGFLEENALGAEAPLPDFYWTGHTDMACLRDALRQTLDLGYAHHIQRLMVTGLFALLLGVRPREVHGWYLAVYVDAVEWVELPNVLGMSQYADDGRMTSKPYAASGAYIQKMSNHCAGCRFKPGEATGAQACPFTTLYWDFLARHEAKFARHPRTALQWKNLARKPAAELAAIRRQADALRRALAPDSRSKHGVDG</sequence>
<organism evidence="1 2">
    <name type="scientific">Arenimonas metalli CF5-1</name>
    <dbReference type="NCBI Taxonomy" id="1384056"/>
    <lineage>
        <taxon>Bacteria</taxon>
        <taxon>Pseudomonadati</taxon>
        <taxon>Pseudomonadota</taxon>
        <taxon>Gammaproteobacteria</taxon>
        <taxon>Lysobacterales</taxon>
        <taxon>Lysobacteraceae</taxon>
        <taxon>Arenimonas</taxon>
    </lineage>
</organism>
<dbReference type="RefSeq" id="WP_052575115.1">
    <property type="nucleotide sequence ID" value="NZ_AVCK01000012.1"/>
</dbReference>
<dbReference type="SUPFAM" id="SSF48173">
    <property type="entry name" value="Cryptochrome/photolyase FAD-binding domain"/>
    <property type="match status" value="1"/>
</dbReference>
<gene>
    <name evidence="1" type="ORF">N787_00935</name>
</gene>
<evidence type="ECO:0000313" key="2">
    <source>
        <dbReference type="Proteomes" id="UP000029393"/>
    </source>
</evidence>
<dbReference type="Proteomes" id="UP000029393">
    <property type="component" value="Unassembled WGS sequence"/>
</dbReference>
<evidence type="ECO:0008006" key="3">
    <source>
        <dbReference type="Google" id="ProtNLM"/>
    </source>
</evidence>
<dbReference type="eggNOG" id="COG3046">
    <property type="taxonomic scope" value="Bacteria"/>
</dbReference>
<dbReference type="Gene3D" id="3.40.50.620">
    <property type="entry name" value="HUPs"/>
    <property type="match status" value="1"/>
</dbReference>
<dbReference type="PANTHER" id="PTHR38657">
    <property type="entry name" value="SLR1343 PROTEIN"/>
    <property type="match status" value="1"/>
</dbReference>
<dbReference type="Gene3D" id="1.10.10.1710">
    <property type="entry name" value="Deoxyribodipyrimidine photolyase-related"/>
    <property type="match status" value="1"/>
</dbReference>
<name>A0A091B593_9GAMM</name>
<dbReference type="Gene3D" id="1.25.40.80">
    <property type="match status" value="1"/>
</dbReference>
<dbReference type="InterPro" id="IPR036134">
    <property type="entry name" value="Crypto/Photolyase_FAD-like_sf"/>
</dbReference>
<dbReference type="Pfam" id="PF04244">
    <property type="entry name" value="DPRP"/>
    <property type="match status" value="1"/>
</dbReference>
<dbReference type="InterPro" id="IPR014729">
    <property type="entry name" value="Rossmann-like_a/b/a_fold"/>
</dbReference>
<reference evidence="1 2" key="1">
    <citation type="submission" date="2013-09" db="EMBL/GenBank/DDBJ databases">
        <title>Genome sequencing of Arenimonas metalli.</title>
        <authorList>
            <person name="Chen F."/>
            <person name="Wang G."/>
        </authorList>
    </citation>
    <scope>NUCLEOTIDE SEQUENCE [LARGE SCALE GENOMIC DNA]</scope>
    <source>
        <strain evidence="1 2">CF5-1</strain>
    </source>
</reference>
<dbReference type="InterPro" id="IPR052551">
    <property type="entry name" value="UV-DNA_repair_photolyase"/>
</dbReference>
<evidence type="ECO:0000313" key="1">
    <source>
        <dbReference type="EMBL" id="KFN46891.1"/>
    </source>
</evidence>
<accession>A0A091B593</accession>
<dbReference type="InterPro" id="IPR007357">
    <property type="entry name" value="PhrB-like"/>
</dbReference>
<dbReference type="Gene3D" id="1.10.579.10">
    <property type="entry name" value="DNA Cyclobutane Dipyrimidine Photolyase, subunit A, domain 3"/>
    <property type="match status" value="1"/>
</dbReference>
<protein>
    <recommendedName>
        <fullName evidence="3">Deoxyribodipyrimidine photo-lyase</fullName>
    </recommendedName>
</protein>
<dbReference type="AlphaFoldDB" id="A0A091B593"/>
<dbReference type="EMBL" id="AVCK01000012">
    <property type="protein sequence ID" value="KFN46891.1"/>
    <property type="molecule type" value="Genomic_DNA"/>
</dbReference>
<dbReference type="OrthoDB" id="5288100at2"/>
<dbReference type="PATRIC" id="fig|1384056.3.peg.817"/>
<comment type="caution">
    <text evidence="1">The sequence shown here is derived from an EMBL/GenBank/DDBJ whole genome shotgun (WGS) entry which is preliminary data.</text>
</comment>
<proteinExistence type="predicted"/>